<name>A0A1Z4M1I5_9CYAN</name>
<evidence type="ECO:0000313" key="2">
    <source>
        <dbReference type="Proteomes" id="UP000218418"/>
    </source>
</evidence>
<reference evidence="1 2" key="1">
    <citation type="submission" date="2017-06" db="EMBL/GenBank/DDBJ databases">
        <title>Genome sequencing of cyanobaciteial culture collection at National Institute for Environmental Studies (NIES).</title>
        <authorList>
            <person name="Hirose Y."/>
            <person name="Shimura Y."/>
            <person name="Fujisawa T."/>
            <person name="Nakamura Y."/>
            <person name="Kawachi M."/>
        </authorList>
    </citation>
    <scope>NUCLEOTIDE SEQUENCE [LARGE SCALE GENOMIC DNA]</scope>
    <source>
        <strain evidence="1 2">NIES-267</strain>
    </source>
</reference>
<organism evidence="1 2">
    <name type="scientific">Calothrix parasitica NIES-267</name>
    <dbReference type="NCBI Taxonomy" id="1973488"/>
    <lineage>
        <taxon>Bacteria</taxon>
        <taxon>Bacillati</taxon>
        <taxon>Cyanobacteriota</taxon>
        <taxon>Cyanophyceae</taxon>
        <taxon>Nostocales</taxon>
        <taxon>Calotrichaceae</taxon>
        <taxon>Calothrix</taxon>
    </lineage>
</organism>
<dbReference type="AlphaFoldDB" id="A0A1Z4M1I5"/>
<gene>
    <name evidence="1" type="ORF">NIES267_68420</name>
</gene>
<dbReference type="Proteomes" id="UP000218418">
    <property type="component" value="Chromosome"/>
</dbReference>
<dbReference type="EMBL" id="AP018227">
    <property type="protein sequence ID" value="BAY87320.1"/>
    <property type="molecule type" value="Genomic_DNA"/>
</dbReference>
<keyword evidence="2" id="KW-1185">Reference proteome</keyword>
<protein>
    <submittedName>
        <fullName evidence="1">Uncharacterized protein</fullName>
    </submittedName>
</protein>
<proteinExistence type="predicted"/>
<sequence>MASKTEVKRYLAYWFQLGKKIFINNGAASLQPGKVIDGESYSNEFEQCWQEVLSSKSGECYLEGTQQTVAELLSPEWDMASCSRCEMPVPLKNLGIPSLSCPCNDISNWPNTELPAPREPVGSQKQLTKIRDSLLVNKSFQETD</sequence>
<accession>A0A1Z4M1I5</accession>
<dbReference type="OrthoDB" id="485097at2"/>
<evidence type="ECO:0000313" key="1">
    <source>
        <dbReference type="EMBL" id="BAY87320.1"/>
    </source>
</evidence>